<accession>A0ACC1RM40</accession>
<evidence type="ECO:0000313" key="2">
    <source>
        <dbReference type="Proteomes" id="UP001148629"/>
    </source>
</evidence>
<evidence type="ECO:0000313" key="1">
    <source>
        <dbReference type="EMBL" id="KAJ3521315.1"/>
    </source>
</evidence>
<reference evidence="1" key="1">
    <citation type="submission" date="2022-08" db="EMBL/GenBank/DDBJ databases">
        <title>Genome Sequence of Fusarium decemcellulare.</title>
        <authorList>
            <person name="Buettner E."/>
        </authorList>
    </citation>
    <scope>NUCLEOTIDE SEQUENCE</scope>
    <source>
        <strain evidence="1">Babe19</strain>
    </source>
</reference>
<dbReference type="EMBL" id="JANRMS010002700">
    <property type="protein sequence ID" value="KAJ3521315.1"/>
    <property type="molecule type" value="Genomic_DNA"/>
</dbReference>
<comment type="caution">
    <text evidence="1">The sequence shown here is derived from an EMBL/GenBank/DDBJ whole genome shotgun (WGS) entry which is preliminary data.</text>
</comment>
<keyword evidence="2" id="KW-1185">Reference proteome</keyword>
<gene>
    <name evidence="1" type="ORF">NM208_g13351</name>
</gene>
<proteinExistence type="predicted"/>
<dbReference type="Proteomes" id="UP001148629">
    <property type="component" value="Unassembled WGS sequence"/>
</dbReference>
<name>A0ACC1RM40_9HYPO</name>
<organism evidence="1 2">
    <name type="scientific">Fusarium decemcellulare</name>
    <dbReference type="NCBI Taxonomy" id="57161"/>
    <lineage>
        <taxon>Eukaryota</taxon>
        <taxon>Fungi</taxon>
        <taxon>Dikarya</taxon>
        <taxon>Ascomycota</taxon>
        <taxon>Pezizomycotina</taxon>
        <taxon>Sordariomycetes</taxon>
        <taxon>Hypocreomycetidae</taxon>
        <taxon>Hypocreales</taxon>
        <taxon>Nectriaceae</taxon>
        <taxon>Fusarium</taxon>
        <taxon>Fusarium decemcellulare species complex</taxon>
    </lineage>
</organism>
<protein>
    <submittedName>
        <fullName evidence="1">Uncharacterized protein</fullName>
    </submittedName>
</protein>
<sequence length="219" mass="24404">MSNQDNLQPATDIDPNVWYHITESVNDYNDDFKSMLQPWEDGRSREFPIANGTTYWRFLSIGQRPGRYALRCSEITNEKELVVSYRKSESIENQRIRACLQDSHGNDGQLWDIALWGRNTYRFINVANGSKYHLRVIPVAAYSTAFPNTPQSTTGPTTTANSASSTTAIAYADSSNSHRKLSRGAIATIAIGSLLCVLAIAFLGYYMYIVAATLSRSLG</sequence>